<gene>
    <name evidence="4" type="ORF">Egran_00383</name>
</gene>
<organism evidence="4 5">
    <name type="scientific">Elaphomyces granulatus</name>
    <dbReference type="NCBI Taxonomy" id="519963"/>
    <lineage>
        <taxon>Eukaryota</taxon>
        <taxon>Fungi</taxon>
        <taxon>Dikarya</taxon>
        <taxon>Ascomycota</taxon>
        <taxon>Pezizomycotina</taxon>
        <taxon>Eurotiomycetes</taxon>
        <taxon>Eurotiomycetidae</taxon>
        <taxon>Eurotiales</taxon>
        <taxon>Elaphomycetaceae</taxon>
        <taxon>Elaphomyces</taxon>
    </lineage>
</organism>
<keyword evidence="2" id="KW-0472">Membrane</keyword>
<dbReference type="InterPro" id="IPR056146">
    <property type="entry name" value="DUF7729"/>
</dbReference>
<dbReference type="Proteomes" id="UP000243515">
    <property type="component" value="Unassembled WGS sequence"/>
</dbReference>
<reference evidence="4 5" key="1">
    <citation type="journal article" date="2015" name="Environ. Microbiol.">
        <title>Metagenome sequence of Elaphomyces granulatus from sporocarp tissue reveals Ascomycota ectomycorrhizal fingerprints of genome expansion and a Proteobacteria-rich microbiome.</title>
        <authorList>
            <person name="Quandt C.A."/>
            <person name="Kohler A."/>
            <person name="Hesse C.N."/>
            <person name="Sharpton T.J."/>
            <person name="Martin F."/>
            <person name="Spatafora J.W."/>
        </authorList>
    </citation>
    <scope>NUCLEOTIDE SEQUENCE [LARGE SCALE GENOMIC DNA]</scope>
    <source>
        <strain evidence="4 5">OSC145934</strain>
    </source>
</reference>
<dbReference type="EMBL" id="NPHW01002259">
    <property type="protein sequence ID" value="OXV11856.1"/>
    <property type="molecule type" value="Genomic_DNA"/>
</dbReference>
<feature type="compositionally biased region" description="Low complexity" evidence="1">
    <location>
        <begin position="115"/>
        <end position="129"/>
    </location>
</feature>
<dbReference type="AlphaFoldDB" id="A0A232M647"/>
<keyword evidence="2" id="KW-1133">Transmembrane helix</keyword>
<evidence type="ECO:0000256" key="1">
    <source>
        <dbReference type="SAM" id="MobiDB-lite"/>
    </source>
</evidence>
<accession>A0A232M647</accession>
<evidence type="ECO:0000313" key="5">
    <source>
        <dbReference type="Proteomes" id="UP000243515"/>
    </source>
</evidence>
<feature type="region of interest" description="Disordered" evidence="1">
    <location>
        <begin position="60"/>
        <end position="129"/>
    </location>
</feature>
<keyword evidence="5" id="KW-1185">Reference proteome</keyword>
<dbReference type="PANTHER" id="PTHR39460">
    <property type="entry name" value="EXPRESSED PROTEIN"/>
    <property type="match status" value="1"/>
</dbReference>
<evidence type="ECO:0000313" key="4">
    <source>
        <dbReference type="EMBL" id="OXV11856.1"/>
    </source>
</evidence>
<dbReference type="PANTHER" id="PTHR39460:SF1">
    <property type="entry name" value="C6 TRANSCRIPTION FACTOR"/>
    <property type="match status" value="1"/>
</dbReference>
<name>A0A232M647_9EURO</name>
<evidence type="ECO:0000259" key="3">
    <source>
        <dbReference type="Pfam" id="PF24855"/>
    </source>
</evidence>
<keyword evidence="2" id="KW-0812">Transmembrane</keyword>
<dbReference type="Pfam" id="PF24855">
    <property type="entry name" value="DUF7729"/>
    <property type="match status" value="1"/>
</dbReference>
<proteinExistence type="predicted"/>
<feature type="transmembrane region" description="Helical" evidence="2">
    <location>
        <begin position="354"/>
        <end position="370"/>
    </location>
</feature>
<evidence type="ECO:0000256" key="2">
    <source>
        <dbReference type="SAM" id="Phobius"/>
    </source>
</evidence>
<protein>
    <recommendedName>
        <fullName evidence="3">DUF7729 domain-containing protein</fullName>
    </recommendedName>
</protein>
<feature type="domain" description="DUF7729" evidence="3">
    <location>
        <begin position="127"/>
        <end position="333"/>
    </location>
</feature>
<dbReference type="OrthoDB" id="2564812at2759"/>
<comment type="caution">
    <text evidence="4">The sequence shown here is derived from an EMBL/GenBank/DDBJ whole genome shotgun (WGS) entry which is preliminary data.</text>
</comment>
<sequence length="371" mass="40481">MLQYEESPLFQRISRLSSNRPCHITKLSWICLIVLFISPIISALHTVHVDRSDSLVGDTDTQGGVIHRQQPPNREQLGRRRDGDIAQVEVYSERRNQLPGEVTEFGPESSVKRASSTNDSSTTTATSFPSPFDTSLGNNFTTQSCPQYFSSFLGNSTFRSCRAMSLLLENSNSFFQASVSAASLDQILELSCSVNVTDCTLFMAHLSSNLIKDGACGQDYKLGNPLVTQAYTGMIAYQVIYQATCFKNQTSQDFCFSKSATNSANLADYYIYFLALGMALPGSSRPTCNECLQGTMQIFANEAQYVGQSLTQTYIPAAEQINLGCGPTFANTSVLVGSKAAISTGSLMGQRPDMIIFVYMLVLSIGALVLV</sequence>